<evidence type="ECO:0000313" key="1">
    <source>
        <dbReference type="EMBL" id="RDI39096.1"/>
    </source>
</evidence>
<accession>A0A370G7N3</accession>
<gene>
    <name evidence="1" type="ORF">DFR59_1152</name>
</gene>
<reference evidence="1 2" key="1">
    <citation type="submission" date="2018-07" db="EMBL/GenBank/DDBJ databases">
        <title>Genomic Encyclopedia of Type Strains, Phase IV (KMG-IV): sequencing the most valuable type-strain genomes for metagenomic binning, comparative biology and taxonomic classification.</title>
        <authorList>
            <person name="Goeker M."/>
        </authorList>
    </citation>
    <scope>NUCLEOTIDE SEQUENCE [LARGE SCALE GENOMIC DNA]</scope>
    <source>
        <strain evidence="1 2">DSM 25281</strain>
    </source>
</reference>
<evidence type="ECO:0000313" key="2">
    <source>
        <dbReference type="Proteomes" id="UP000255326"/>
    </source>
</evidence>
<sequence>MWKFGAMGRYVVEIAMGCLSKDLGEQIGSSK</sequence>
<keyword evidence="2" id="KW-1185">Reference proteome</keyword>
<protein>
    <submittedName>
        <fullName evidence="1">Uncharacterized protein</fullName>
    </submittedName>
</protein>
<organism evidence="1 2">
    <name type="scientific">Falsibacillus pallidus</name>
    <dbReference type="NCBI Taxonomy" id="493781"/>
    <lineage>
        <taxon>Bacteria</taxon>
        <taxon>Bacillati</taxon>
        <taxon>Bacillota</taxon>
        <taxon>Bacilli</taxon>
        <taxon>Bacillales</taxon>
        <taxon>Bacillaceae</taxon>
        <taxon>Falsibacillus</taxon>
    </lineage>
</organism>
<dbReference type="AlphaFoldDB" id="A0A370G7N3"/>
<dbReference type="Proteomes" id="UP000255326">
    <property type="component" value="Unassembled WGS sequence"/>
</dbReference>
<name>A0A370G7N3_9BACI</name>
<comment type="caution">
    <text evidence="1">The sequence shown here is derived from an EMBL/GenBank/DDBJ whole genome shotgun (WGS) entry which is preliminary data.</text>
</comment>
<proteinExistence type="predicted"/>
<dbReference type="EMBL" id="QQAY01000015">
    <property type="protein sequence ID" value="RDI39096.1"/>
    <property type="molecule type" value="Genomic_DNA"/>
</dbReference>